<comment type="catalytic activity">
    <reaction evidence="1">
        <text>Hydrolysis of proteins with broad specificity similar to that of pepsin A, preferring hydrophobic residues at P1 and P1'. Clots milk and activates trypsinogen. Does not cleave 4-Gln-|-His-5, but does cleave 10-His-|-Leu-11 and 12-Val-|-Glu-13 in B chain of insulin.</text>
        <dbReference type="EC" id="3.4.23.21"/>
    </reaction>
</comment>
<keyword evidence="5 12" id="KW-0732">Signal</keyword>
<keyword evidence="9" id="KW-1015">Disulfide bond</keyword>
<dbReference type="OrthoDB" id="2747330at2759"/>
<feature type="compositionally biased region" description="Low complexity" evidence="11">
    <location>
        <begin position="117"/>
        <end position="127"/>
    </location>
</feature>
<proteinExistence type="inferred from homology"/>
<feature type="domain" description="Peptidase A1" evidence="13">
    <location>
        <begin position="188"/>
        <end position="513"/>
    </location>
</feature>
<evidence type="ECO:0000256" key="1">
    <source>
        <dbReference type="ARBA" id="ARBA00001130"/>
    </source>
</evidence>
<dbReference type="GO" id="GO:0004190">
    <property type="term" value="F:aspartic-type endopeptidase activity"/>
    <property type="evidence" value="ECO:0007669"/>
    <property type="project" value="UniProtKB-KW"/>
</dbReference>
<evidence type="ECO:0000256" key="6">
    <source>
        <dbReference type="ARBA" id="ARBA00022750"/>
    </source>
</evidence>
<dbReference type="CDD" id="cd05471">
    <property type="entry name" value="pepsin_like"/>
    <property type="match status" value="1"/>
</dbReference>
<dbReference type="FunFam" id="2.40.70.10:FF:000115">
    <property type="entry name" value="Lysosomal aspartic protease"/>
    <property type="match status" value="1"/>
</dbReference>
<feature type="region of interest" description="Disordered" evidence="11">
    <location>
        <begin position="80"/>
        <end position="132"/>
    </location>
</feature>
<dbReference type="InterPro" id="IPR034164">
    <property type="entry name" value="Pepsin-like_dom"/>
</dbReference>
<dbReference type="InterPro" id="IPR033121">
    <property type="entry name" value="PEPTIDASE_A1"/>
</dbReference>
<evidence type="ECO:0000256" key="8">
    <source>
        <dbReference type="PIRSR" id="PIRSR601461-1"/>
    </source>
</evidence>
<dbReference type="InterPro" id="IPR001969">
    <property type="entry name" value="Aspartic_peptidase_AS"/>
</dbReference>
<gene>
    <name evidence="14" type="ORF">K457DRAFT_140238</name>
</gene>
<dbReference type="PANTHER" id="PTHR47966:SF51">
    <property type="entry name" value="BETA-SITE APP-CLEAVING ENZYME, ISOFORM A-RELATED"/>
    <property type="match status" value="1"/>
</dbReference>
<evidence type="ECO:0000313" key="15">
    <source>
        <dbReference type="Proteomes" id="UP000078512"/>
    </source>
</evidence>
<feature type="signal peptide" evidence="12">
    <location>
        <begin position="1"/>
        <end position="26"/>
    </location>
</feature>
<comment type="similarity">
    <text evidence="2 10">Belongs to the peptidase A1 family.</text>
</comment>
<keyword evidence="7 10" id="KW-0378">Hydrolase</keyword>
<feature type="active site" evidence="8">
    <location>
        <position position="206"/>
    </location>
</feature>
<dbReference type="InterPro" id="IPR021109">
    <property type="entry name" value="Peptidase_aspartic_dom_sf"/>
</dbReference>
<keyword evidence="6 10" id="KW-0064">Aspartyl protease</keyword>
<dbReference type="GO" id="GO:0006508">
    <property type="term" value="P:proteolysis"/>
    <property type="evidence" value="ECO:0007669"/>
    <property type="project" value="UniProtKB-KW"/>
</dbReference>
<organism evidence="14 15">
    <name type="scientific">Linnemannia elongata AG-77</name>
    <dbReference type="NCBI Taxonomy" id="1314771"/>
    <lineage>
        <taxon>Eukaryota</taxon>
        <taxon>Fungi</taxon>
        <taxon>Fungi incertae sedis</taxon>
        <taxon>Mucoromycota</taxon>
        <taxon>Mortierellomycotina</taxon>
        <taxon>Mortierellomycetes</taxon>
        <taxon>Mortierellales</taxon>
        <taxon>Mortierellaceae</taxon>
        <taxon>Linnemannia</taxon>
    </lineage>
</organism>
<dbReference type="PROSITE" id="PS00141">
    <property type="entry name" value="ASP_PROTEASE"/>
    <property type="match status" value="2"/>
</dbReference>
<dbReference type="Proteomes" id="UP000078512">
    <property type="component" value="Unassembled WGS sequence"/>
</dbReference>
<evidence type="ECO:0000256" key="5">
    <source>
        <dbReference type="ARBA" id="ARBA00022729"/>
    </source>
</evidence>
<accession>A0A197JQI8</accession>
<dbReference type="SUPFAM" id="SSF50630">
    <property type="entry name" value="Acid proteases"/>
    <property type="match status" value="1"/>
</dbReference>
<evidence type="ECO:0000256" key="11">
    <source>
        <dbReference type="SAM" id="MobiDB-lite"/>
    </source>
</evidence>
<evidence type="ECO:0000256" key="2">
    <source>
        <dbReference type="ARBA" id="ARBA00007447"/>
    </source>
</evidence>
<evidence type="ECO:0000256" key="7">
    <source>
        <dbReference type="ARBA" id="ARBA00022801"/>
    </source>
</evidence>
<dbReference type="PANTHER" id="PTHR47966">
    <property type="entry name" value="BETA-SITE APP-CLEAVING ENZYME, ISOFORM A-RELATED"/>
    <property type="match status" value="1"/>
</dbReference>
<dbReference type="STRING" id="1314771.A0A197JQI8"/>
<dbReference type="EC" id="3.4.23.21" evidence="3"/>
<feature type="active site" evidence="8">
    <location>
        <position position="397"/>
    </location>
</feature>
<evidence type="ECO:0000256" key="3">
    <source>
        <dbReference type="ARBA" id="ARBA00013205"/>
    </source>
</evidence>
<dbReference type="Gene3D" id="2.40.70.10">
    <property type="entry name" value="Acid Proteases"/>
    <property type="match status" value="2"/>
</dbReference>
<sequence length="564" mass="61143">MRPPLIIDCSRCCLLLILVILPLATSESPKLHRISVKQYPGESPRRASQELRAHHESRVAFMSKLHQYNDIKQSLPPTAVDEAAAEGATPPVQPHLTVDDTPDSNFKRALSNSKPKGATAEGAAVGADGEDDDPTFMKISFMDQLDQELERLKRIHEKHSKQNPKQEHPKRALVGVAPLRGNSLDTQWVAAMEIGSPPQEFSVVFDTGSSDLWIPSTSCQTLTCMTLRRFNPARSSTYHPDGRPWSINYADDSKVSGVLAKDNIKVAGITINDQTFGMASVNSGSTAATGVDGIMGLGFNSNSEMVGVNTPITNMILQNQIDQPIVSVWLNKASDQDASLSNGGQFIFGGVDPSLYIGPITYVPVTSTKEWQIKIDQVFIGRKELSLSSAASSAIVDTGSSYILFPDYLATAFHRAIPNSQYDSKLGWWVPCALANSRSVGDLTFVLGGKKFSVPLSDIVILKSAFNDYCLSAIDSWQELAGHGGQSGILLGDLFIKNQYVVYDYEKEQIGFAEKVDMAPGGINLNAKNTAGSGWDALRASSRNFQVPAMVLGGVLSFLFANVL</sequence>
<dbReference type="Pfam" id="PF00026">
    <property type="entry name" value="Asp"/>
    <property type="match status" value="1"/>
</dbReference>
<dbReference type="EMBL" id="KV442065">
    <property type="protein sequence ID" value="OAQ26594.1"/>
    <property type="molecule type" value="Genomic_DNA"/>
</dbReference>
<dbReference type="AlphaFoldDB" id="A0A197JQI8"/>
<evidence type="ECO:0000256" key="9">
    <source>
        <dbReference type="PIRSR" id="PIRSR601461-2"/>
    </source>
</evidence>
<evidence type="ECO:0000256" key="4">
    <source>
        <dbReference type="ARBA" id="ARBA00022670"/>
    </source>
</evidence>
<reference evidence="14 15" key="1">
    <citation type="submission" date="2016-05" db="EMBL/GenBank/DDBJ databases">
        <title>Genome sequencing reveals origins of a unique bacterial endosymbiosis in the earliest lineages of terrestrial Fungi.</title>
        <authorList>
            <consortium name="DOE Joint Genome Institute"/>
            <person name="Uehling J."/>
            <person name="Gryganskyi A."/>
            <person name="Hameed K."/>
            <person name="Tschaplinski T."/>
            <person name="Misztal P."/>
            <person name="Wu S."/>
            <person name="Desiro A."/>
            <person name="Vande Pol N."/>
            <person name="Du Z.-Y."/>
            <person name="Zienkiewicz A."/>
            <person name="Zienkiewicz K."/>
            <person name="Morin E."/>
            <person name="Tisserant E."/>
            <person name="Splivallo R."/>
            <person name="Hainaut M."/>
            <person name="Henrissat B."/>
            <person name="Ohm R."/>
            <person name="Kuo A."/>
            <person name="Yan J."/>
            <person name="Lipzen A."/>
            <person name="Nolan M."/>
            <person name="Labutti K."/>
            <person name="Barry K."/>
            <person name="Goldstein A."/>
            <person name="Labbe J."/>
            <person name="Schadt C."/>
            <person name="Tuskan G."/>
            <person name="Grigoriev I."/>
            <person name="Martin F."/>
            <person name="Vilgalys R."/>
            <person name="Bonito G."/>
        </authorList>
    </citation>
    <scope>NUCLEOTIDE SEQUENCE [LARGE SCALE GENOMIC DNA]</scope>
    <source>
        <strain evidence="14 15">AG-77</strain>
    </source>
</reference>
<keyword evidence="4 10" id="KW-0645">Protease</keyword>
<dbReference type="InterPro" id="IPR001461">
    <property type="entry name" value="Aspartic_peptidase_A1"/>
</dbReference>
<feature type="disulfide bond" evidence="9">
    <location>
        <begin position="219"/>
        <end position="224"/>
    </location>
</feature>
<feature type="chain" id="PRO_5008276169" description="rhizopuspepsin" evidence="12">
    <location>
        <begin position="27"/>
        <end position="564"/>
    </location>
</feature>
<evidence type="ECO:0000256" key="10">
    <source>
        <dbReference type="RuleBase" id="RU000454"/>
    </source>
</evidence>
<evidence type="ECO:0000256" key="12">
    <source>
        <dbReference type="SAM" id="SignalP"/>
    </source>
</evidence>
<evidence type="ECO:0000313" key="14">
    <source>
        <dbReference type="EMBL" id="OAQ26594.1"/>
    </source>
</evidence>
<evidence type="ECO:0000259" key="13">
    <source>
        <dbReference type="PROSITE" id="PS51767"/>
    </source>
</evidence>
<dbReference type="PROSITE" id="PS51767">
    <property type="entry name" value="PEPTIDASE_A1"/>
    <property type="match status" value="1"/>
</dbReference>
<keyword evidence="15" id="KW-1185">Reference proteome</keyword>
<name>A0A197JQI8_9FUNG</name>
<dbReference type="PRINTS" id="PR00792">
    <property type="entry name" value="PEPSIN"/>
</dbReference>
<protein>
    <recommendedName>
        <fullName evidence="3">rhizopuspepsin</fullName>
        <ecNumber evidence="3">3.4.23.21</ecNumber>
    </recommendedName>
</protein>